<comment type="caution">
    <text evidence="8">The sequence shown here is derived from an EMBL/GenBank/DDBJ whole genome shotgun (WGS) entry which is preliminary data.</text>
</comment>
<protein>
    <submittedName>
        <fullName evidence="8">Glutamine ABC transporter substrate-binding protein GlnH</fullName>
    </submittedName>
</protein>
<gene>
    <name evidence="8" type="primary">glnH</name>
    <name evidence="8" type="ORF">GCM10010909_12060</name>
</gene>
<feature type="domain" description="Solute-binding protein family 3/N-terminal" evidence="6">
    <location>
        <begin position="29"/>
        <end position="249"/>
    </location>
</feature>
<sequence>MRRRLLLGIFTAALALSGGAKASFADSKVLVVGTDVSFMPFEFSQNGKTQGFDIDLWTKVASDLGLQFKWQPMDFSGIIPALQTKNIDLAISGITITPARAQVIDFSEPYYASGLTAVVAENDKAITSPAGLAGKKIGVKTGTATVDWVKTNVKDAQMVSFPNIDDALLALQAGRVDAVIHDTPNVIYYANTAGKGLVRVLTPPMESGEYYGMAFPQGSPLIPQINAELSKLSANGFYKATYIKWFGIAPTFEPK</sequence>
<dbReference type="NCBIfam" id="NF007029">
    <property type="entry name" value="PRK09495.1"/>
    <property type="match status" value="1"/>
</dbReference>
<evidence type="ECO:0000256" key="1">
    <source>
        <dbReference type="ARBA" id="ARBA00004196"/>
    </source>
</evidence>
<evidence type="ECO:0000256" key="2">
    <source>
        <dbReference type="ARBA" id="ARBA00010333"/>
    </source>
</evidence>
<dbReference type="SUPFAM" id="SSF53850">
    <property type="entry name" value="Periplasmic binding protein-like II"/>
    <property type="match status" value="1"/>
</dbReference>
<evidence type="ECO:0000313" key="8">
    <source>
        <dbReference type="EMBL" id="GLR66526.1"/>
    </source>
</evidence>
<evidence type="ECO:0000256" key="4">
    <source>
        <dbReference type="RuleBase" id="RU003744"/>
    </source>
</evidence>
<dbReference type="InterPro" id="IPR001320">
    <property type="entry name" value="Iontro_rcpt_C"/>
</dbReference>
<comment type="similarity">
    <text evidence="2 4">Belongs to the bacterial solute-binding protein 3 family.</text>
</comment>
<feature type="chain" id="PRO_5046378509" evidence="5">
    <location>
        <begin position="23"/>
        <end position="255"/>
    </location>
</feature>
<comment type="subcellular location">
    <subcellularLocation>
        <location evidence="1">Cell envelope</location>
    </subcellularLocation>
</comment>
<dbReference type="Gene3D" id="3.40.190.10">
    <property type="entry name" value="Periplasmic binding protein-like II"/>
    <property type="match status" value="2"/>
</dbReference>
<evidence type="ECO:0000259" key="6">
    <source>
        <dbReference type="SMART" id="SM00062"/>
    </source>
</evidence>
<dbReference type="RefSeq" id="WP_284257223.1">
    <property type="nucleotide sequence ID" value="NZ_BSOS01000025.1"/>
</dbReference>
<dbReference type="Proteomes" id="UP001156641">
    <property type="component" value="Unassembled WGS sequence"/>
</dbReference>
<feature type="domain" description="Ionotropic glutamate receptor C-terminal" evidence="7">
    <location>
        <begin position="29"/>
        <end position="248"/>
    </location>
</feature>
<dbReference type="PANTHER" id="PTHR35936:SF38">
    <property type="entry name" value="GLUTAMINE-BINDING PERIPLASMIC PROTEIN"/>
    <property type="match status" value="1"/>
</dbReference>
<accession>A0ABQ6A6P2</accession>
<evidence type="ECO:0000256" key="5">
    <source>
        <dbReference type="SAM" id="SignalP"/>
    </source>
</evidence>
<proteinExistence type="inferred from homology"/>
<name>A0ABQ6A6P2_9PROT</name>
<evidence type="ECO:0000313" key="9">
    <source>
        <dbReference type="Proteomes" id="UP001156641"/>
    </source>
</evidence>
<keyword evidence="9" id="KW-1185">Reference proteome</keyword>
<organism evidence="8 9">
    <name type="scientific">Acidocella aquatica</name>
    <dbReference type="NCBI Taxonomy" id="1922313"/>
    <lineage>
        <taxon>Bacteria</taxon>
        <taxon>Pseudomonadati</taxon>
        <taxon>Pseudomonadota</taxon>
        <taxon>Alphaproteobacteria</taxon>
        <taxon>Acetobacterales</taxon>
        <taxon>Acidocellaceae</taxon>
        <taxon>Acidocella</taxon>
    </lineage>
</organism>
<feature type="signal peptide" evidence="5">
    <location>
        <begin position="1"/>
        <end position="22"/>
    </location>
</feature>
<keyword evidence="3 5" id="KW-0732">Signal</keyword>
<evidence type="ECO:0000256" key="3">
    <source>
        <dbReference type="ARBA" id="ARBA00022729"/>
    </source>
</evidence>
<dbReference type="PANTHER" id="PTHR35936">
    <property type="entry name" value="MEMBRANE-BOUND LYTIC MUREIN TRANSGLYCOSYLASE F"/>
    <property type="match status" value="1"/>
</dbReference>
<dbReference type="SMART" id="SM00079">
    <property type="entry name" value="PBPe"/>
    <property type="match status" value="1"/>
</dbReference>
<dbReference type="SMART" id="SM00062">
    <property type="entry name" value="PBPb"/>
    <property type="match status" value="1"/>
</dbReference>
<reference evidence="9" key="1">
    <citation type="journal article" date="2019" name="Int. J. Syst. Evol. Microbiol.">
        <title>The Global Catalogue of Microorganisms (GCM) 10K type strain sequencing project: providing services to taxonomists for standard genome sequencing and annotation.</title>
        <authorList>
            <consortium name="The Broad Institute Genomics Platform"/>
            <consortium name="The Broad Institute Genome Sequencing Center for Infectious Disease"/>
            <person name="Wu L."/>
            <person name="Ma J."/>
        </authorList>
    </citation>
    <scope>NUCLEOTIDE SEQUENCE [LARGE SCALE GENOMIC DNA]</scope>
    <source>
        <strain evidence="9">NBRC 112502</strain>
    </source>
</reference>
<dbReference type="PROSITE" id="PS01039">
    <property type="entry name" value="SBP_BACTERIAL_3"/>
    <property type="match status" value="1"/>
</dbReference>
<dbReference type="InterPro" id="IPR018313">
    <property type="entry name" value="SBP_3_CS"/>
</dbReference>
<dbReference type="EMBL" id="BSOS01000025">
    <property type="protein sequence ID" value="GLR66526.1"/>
    <property type="molecule type" value="Genomic_DNA"/>
</dbReference>
<dbReference type="InterPro" id="IPR001638">
    <property type="entry name" value="Solute-binding_3/MltF_N"/>
</dbReference>
<dbReference type="Pfam" id="PF00497">
    <property type="entry name" value="SBP_bac_3"/>
    <property type="match status" value="1"/>
</dbReference>
<evidence type="ECO:0000259" key="7">
    <source>
        <dbReference type="SMART" id="SM00079"/>
    </source>
</evidence>